<dbReference type="SUPFAM" id="SSF53335">
    <property type="entry name" value="S-adenosyl-L-methionine-dependent methyltransferases"/>
    <property type="match status" value="1"/>
</dbReference>
<sequence length="181" mass="20415">MVKKPIQLSHEFLKEVLTQDSLFVDATMGNGNDTLYFAPLVKEVIAFDIQEEALLATRKKLDAIHVNNVQLILDGHQHVDKYTDKIDGAIFNLGYLPSANKDLVTKPDTTILALEKIIERLVVGGRIAIMVYYGHEGGQEERKALMAYLSKLNQKEITVMTYQAINQVNNPPYLVMIEKNN</sequence>
<reference evidence="1" key="1">
    <citation type="submission" date="2023-03" db="EMBL/GenBank/DDBJ databases">
        <authorList>
            <person name="Shen W."/>
            <person name="Cai J."/>
        </authorList>
    </citation>
    <scope>NUCLEOTIDE SEQUENCE</scope>
    <source>
        <strain evidence="1">P82-2</strain>
    </source>
</reference>
<dbReference type="Gene3D" id="3.40.50.150">
    <property type="entry name" value="Vaccinia Virus protein VP39"/>
    <property type="match status" value="1"/>
</dbReference>
<proteinExistence type="predicted"/>
<evidence type="ECO:0000313" key="2">
    <source>
        <dbReference type="Proteomes" id="UP001180515"/>
    </source>
</evidence>
<dbReference type="GO" id="GO:0032259">
    <property type="term" value="P:methylation"/>
    <property type="evidence" value="ECO:0007669"/>
    <property type="project" value="UniProtKB-KW"/>
</dbReference>
<name>A0AAE4KZF5_9STRE</name>
<dbReference type="GO" id="GO:0008168">
    <property type="term" value="F:methyltransferase activity"/>
    <property type="evidence" value="ECO:0007669"/>
    <property type="project" value="UniProtKB-KW"/>
</dbReference>
<dbReference type="EMBL" id="JARQAG010000001">
    <property type="protein sequence ID" value="MDT2730694.1"/>
    <property type="molecule type" value="Genomic_DNA"/>
</dbReference>
<comment type="caution">
    <text evidence="1">The sequence shown here is derived from an EMBL/GenBank/DDBJ whole genome shotgun (WGS) entry which is preliminary data.</text>
</comment>
<dbReference type="InterPro" id="IPR029063">
    <property type="entry name" value="SAM-dependent_MTases_sf"/>
</dbReference>
<keyword evidence="1" id="KW-0489">Methyltransferase</keyword>
<dbReference type="Pfam" id="PF06962">
    <property type="entry name" value="rRNA_methylase"/>
    <property type="match status" value="1"/>
</dbReference>
<protein>
    <submittedName>
        <fullName evidence="1">Class I SAM-dependent methyltransferase</fullName>
    </submittedName>
</protein>
<dbReference type="CDD" id="cd02440">
    <property type="entry name" value="AdoMet_MTases"/>
    <property type="match status" value="1"/>
</dbReference>
<dbReference type="GeneID" id="61421152"/>
<dbReference type="InterPro" id="IPR010719">
    <property type="entry name" value="MnmM_MeTrfase"/>
</dbReference>
<dbReference type="RefSeq" id="WP_175282154.1">
    <property type="nucleotide sequence ID" value="NZ_CBCPIC010000003.1"/>
</dbReference>
<keyword evidence="1" id="KW-0808">Transferase</keyword>
<accession>A0AAE4KZF5</accession>
<dbReference type="AlphaFoldDB" id="A0AAE4KZF5"/>
<dbReference type="Proteomes" id="UP001180515">
    <property type="component" value="Unassembled WGS sequence"/>
</dbReference>
<evidence type="ECO:0000313" key="1">
    <source>
        <dbReference type="EMBL" id="MDT2730694.1"/>
    </source>
</evidence>
<gene>
    <name evidence="1" type="ORF">P7G31_00310</name>
</gene>
<organism evidence="1 2">
    <name type="scientific">Streptococcus parauberis</name>
    <dbReference type="NCBI Taxonomy" id="1348"/>
    <lineage>
        <taxon>Bacteria</taxon>
        <taxon>Bacillati</taxon>
        <taxon>Bacillota</taxon>
        <taxon>Bacilli</taxon>
        <taxon>Lactobacillales</taxon>
        <taxon>Streptococcaceae</taxon>
        <taxon>Streptococcus</taxon>
    </lineage>
</organism>
<dbReference type="PANTHER" id="PTHR35276">
    <property type="entry name" value="S-ADENOSYL-L-METHIONINE-DEPENDENT METHYLTRANSFERASES SUPERFAMILY PROTEIN"/>
    <property type="match status" value="1"/>
</dbReference>
<dbReference type="PANTHER" id="PTHR35276:SF1">
    <property type="entry name" value="TRNA (MNM(5)S(2)U34)-METHYLTRANSFERASE, CHLOROPLASTIC"/>
    <property type="match status" value="1"/>
</dbReference>